<keyword evidence="3" id="KW-1185">Reference proteome</keyword>
<protein>
    <recommendedName>
        <fullName evidence="4">Saposin B-type domain-containing protein</fullName>
    </recommendedName>
</protein>
<reference evidence="2 3" key="1">
    <citation type="submission" date="2014-03" db="EMBL/GenBank/DDBJ databases">
        <title>Draft genome of the hookworm Oesophagostomum dentatum.</title>
        <authorList>
            <person name="Mitreva M."/>
        </authorList>
    </citation>
    <scope>NUCLEOTIDE SEQUENCE [LARGE SCALE GENOMIC DNA]</scope>
    <source>
        <strain evidence="2 3">OD-Hann</strain>
    </source>
</reference>
<evidence type="ECO:0000256" key="1">
    <source>
        <dbReference type="SAM" id="SignalP"/>
    </source>
</evidence>
<evidence type="ECO:0000313" key="2">
    <source>
        <dbReference type="EMBL" id="KHJ84442.1"/>
    </source>
</evidence>
<name>A0A0B1SLN2_OESDE</name>
<feature type="signal peptide" evidence="1">
    <location>
        <begin position="1"/>
        <end position="20"/>
    </location>
</feature>
<sequence>MRSFCTAVLFCLFTWTSVSGYVWKKSSVSYSRQFKCDDICYDTLMSGVNPHLSYPEQRQKAKMMCDARAFGTRGVPHGFCSKFITKFFRERSLQEDIKEVIDNRDFRSVPLVLAEVRSFCSNICYRYNGR</sequence>
<dbReference type="EMBL" id="KN568500">
    <property type="protein sequence ID" value="KHJ84442.1"/>
    <property type="molecule type" value="Genomic_DNA"/>
</dbReference>
<evidence type="ECO:0008006" key="4">
    <source>
        <dbReference type="Google" id="ProtNLM"/>
    </source>
</evidence>
<organism evidence="2 3">
    <name type="scientific">Oesophagostomum dentatum</name>
    <name type="common">Nodular worm</name>
    <dbReference type="NCBI Taxonomy" id="61180"/>
    <lineage>
        <taxon>Eukaryota</taxon>
        <taxon>Metazoa</taxon>
        <taxon>Ecdysozoa</taxon>
        <taxon>Nematoda</taxon>
        <taxon>Chromadorea</taxon>
        <taxon>Rhabditida</taxon>
        <taxon>Rhabditina</taxon>
        <taxon>Rhabditomorpha</taxon>
        <taxon>Strongyloidea</taxon>
        <taxon>Strongylidae</taxon>
        <taxon>Oesophagostomum</taxon>
    </lineage>
</organism>
<feature type="chain" id="PRO_5002082555" description="Saposin B-type domain-containing protein" evidence="1">
    <location>
        <begin position="21"/>
        <end position="130"/>
    </location>
</feature>
<proteinExistence type="predicted"/>
<keyword evidence="1" id="KW-0732">Signal</keyword>
<dbReference type="Proteomes" id="UP000053660">
    <property type="component" value="Unassembled WGS sequence"/>
</dbReference>
<evidence type="ECO:0000313" key="3">
    <source>
        <dbReference type="Proteomes" id="UP000053660"/>
    </source>
</evidence>
<accession>A0A0B1SLN2</accession>
<gene>
    <name evidence="2" type="ORF">OESDEN_15844</name>
</gene>
<dbReference type="AlphaFoldDB" id="A0A0B1SLN2"/>